<accession>A0A1N6FL01</accession>
<dbReference type="RefSeq" id="WP_143182851.1">
    <property type="nucleotide sequence ID" value="NZ_FSQW01000002.1"/>
</dbReference>
<dbReference type="GO" id="GO:0004553">
    <property type="term" value="F:hydrolase activity, hydrolyzing O-glycosyl compounds"/>
    <property type="evidence" value="ECO:0007669"/>
    <property type="project" value="InterPro"/>
</dbReference>
<feature type="compositionally biased region" description="Basic residues" evidence="4">
    <location>
        <begin position="572"/>
        <end position="581"/>
    </location>
</feature>
<proteinExistence type="inferred from homology"/>
<dbReference type="Proteomes" id="UP000185192">
    <property type="component" value="Unassembled WGS sequence"/>
</dbReference>
<comment type="similarity">
    <text evidence="2">Belongs to the virb1 family.</text>
</comment>
<keyword evidence="8" id="KW-1185">Reference proteome</keyword>
<protein>
    <submittedName>
        <fullName evidence="7">Soluble lytic murein transglycosylase</fullName>
    </submittedName>
</protein>
<evidence type="ECO:0000313" key="8">
    <source>
        <dbReference type="Proteomes" id="UP000185192"/>
    </source>
</evidence>
<feature type="domain" description="Transglycosylase SLT" evidence="6">
    <location>
        <begin position="411"/>
        <end position="518"/>
    </location>
</feature>
<evidence type="ECO:0000256" key="1">
    <source>
        <dbReference type="ARBA" id="ARBA00007734"/>
    </source>
</evidence>
<dbReference type="EMBL" id="FSQW01000002">
    <property type="protein sequence ID" value="SIN95880.1"/>
    <property type="molecule type" value="Genomic_DNA"/>
</dbReference>
<dbReference type="PANTHER" id="PTHR37423:SF2">
    <property type="entry name" value="MEMBRANE-BOUND LYTIC MUREIN TRANSGLYCOSYLASE C"/>
    <property type="match status" value="1"/>
</dbReference>
<evidence type="ECO:0000313" key="7">
    <source>
        <dbReference type="EMBL" id="SIN95880.1"/>
    </source>
</evidence>
<dbReference type="GO" id="GO:0042597">
    <property type="term" value="C:periplasmic space"/>
    <property type="evidence" value="ECO:0007669"/>
    <property type="project" value="InterPro"/>
</dbReference>
<gene>
    <name evidence="7" type="ORF">SAMN02745824_2436</name>
</gene>
<feature type="chain" id="PRO_5012387642" evidence="5">
    <location>
        <begin position="22"/>
        <end position="581"/>
    </location>
</feature>
<dbReference type="OrthoDB" id="9815002at2"/>
<dbReference type="Pfam" id="PF01464">
    <property type="entry name" value="SLT"/>
    <property type="match status" value="1"/>
</dbReference>
<dbReference type="CDD" id="cd13401">
    <property type="entry name" value="Slt70-like"/>
    <property type="match status" value="1"/>
</dbReference>
<dbReference type="STRING" id="1123272.SAMN02745824_2436"/>
<evidence type="ECO:0000256" key="2">
    <source>
        <dbReference type="ARBA" id="ARBA00009387"/>
    </source>
</evidence>
<evidence type="ECO:0000259" key="6">
    <source>
        <dbReference type="Pfam" id="PF01464"/>
    </source>
</evidence>
<dbReference type="PANTHER" id="PTHR37423">
    <property type="entry name" value="SOLUBLE LYTIC MUREIN TRANSGLYCOSYLASE-RELATED"/>
    <property type="match status" value="1"/>
</dbReference>
<dbReference type="InterPro" id="IPR008939">
    <property type="entry name" value="Lytic_TGlycosylase_superhlx_U"/>
</dbReference>
<dbReference type="InterPro" id="IPR023346">
    <property type="entry name" value="Lysozyme-like_dom_sf"/>
</dbReference>
<keyword evidence="3 5" id="KW-0732">Signal</keyword>
<evidence type="ECO:0000256" key="3">
    <source>
        <dbReference type="ARBA" id="ARBA00022729"/>
    </source>
</evidence>
<dbReference type="AlphaFoldDB" id="A0A1N6FL01"/>
<feature type="region of interest" description="Disordered" evidence="4">
    <location>
        <begin position="560"/>
        <end position="581"/>
    </location>
</feature>
<feature type="compositionally biased region" description="Polar residues" evidence="4">
    <location>
        <begin position="560"/>
        <end position="571"/>
    </location>
</feature>
<reference evidence="8" key="1">
    <citation type="submission" date="2016-11" db="EMBL/GenBank/DDBJ databases">
        <authorList>
            <person name="Varghese N."/>
            <person name="Submissions S."/>
        </authorList>
    </citation>
    <scope>NUCLEOTIDE SEQUENCE [LARGE SCALE GENOMIC DNA]</scope>
    <source>
        <strain evidence="8">DSM 22363</strain>
    </source>
</reference>
<dbReference type="SUPFAM" id="SSF53955">
    <property type="entry name" value="Lysozyme-like"/>
    <property type="match status" value="1"/>
</dbReference>
<organism evidence="7 8">
    <name type="scientific">Parasphingorhabdus marina DSM 22363</name>
    <dbReference type="NCBI Taxonomy" id="1123272"/>
    <lineage>
        <taxon>Bacteria</taxon>
        <taxon>Pseudomonadati</taxon>
        <taxon>Pseudomonadota</taxon>
        <taxon>Alphaproteobacteria</taxon>
        <taxon>Sphingomonadales</taxon>
        <taxon>Sphingomonadaceae</taxon>
        <taxon>Parasphingorhabdus</taxon>
    </lineage>
</organism>
<name>A0A1N6FL01_9SPHN</name>
<sequence length="581" mass="64246">MISRIVLASALCACVAAPAFADDGGAVLFNSSAIAKDVPSQLKKKQSSHYRALFEALDANQWSTVQALISDAPDSPLKPIAKAEYFLAASSPRAELGPLLVLLNEAPHIPQAAQLGRLAKKRGAQLLPSLPQRQNLSFIPGSPIRSKPKVSTADVAAQEVREQIRQFIKTDNPRSAEMLLTETGDTLSADILTEMQQRVAWSYYIENEDKSALRMAQQAQRGRGEWVVHADWVTGLAAWRLDDCHTSGAAFDKVGQRASNKDLKTAGLYWGSRADLACGRPERVQDKLRQAAQYSDSFYGLLAAQSLGIDVQSEPVSETFAGKDWKSLRKHDNIRAAIALVEIGQEALADEVLRHQARIGAKDDHVALLKLARELNLPRTQLWLAHHAPRGVQPGNQARFPAPKWTPDGGWRVDPALVYAHTLQESAFRSRAVSPANAIGLMQVRPGTAGDIARARGERFEKAQLFKPSTNLEYGQSYLEYLSRSAITDGKLPKIAAAYNAGPGSMQRWNTEINDKDDPLLFMESIPYVETRGYVSIILRNYWMYEQQAGISSTSRKAMAQNQWPQFPTNPNKRKVQFTKR</sequence>
<dbReference type="Gene3D" id="1.10.530.10">
    <property type="match status" value="1"/>
</dbReference>
<dbReference type="Gene3D" id="1.25.20.10">
    <property type="entry name" value="Bacterial muramidases"/>
    <property type="match status" value="1"/>
</dbReference>
<dbReference type="InterPro" id="IPR008258">
    <property type="entry name" value="Transglycosylase_SLT_dom_1"/>
</dbReference>
<evidence type="ECO:0000256" key="4">
    <source>
        <dbReference type="SAM" id="MobiDB-lite"/>
    </source>
</evidence>
<comment type="similarity">
    <text evidence="1">Belongs to the transglycosylase Slt family.</text>
</comment>
<evidence type="ECO:0000256" key="5">
    <source>
        <dbReference type="SAM" id="SignalP"/>
    </source>
</evidence>
<dbReference type="SUPFAM" id="SSF48435">
    <property type="entry name" value="Bacterial muramidases"/>
    <property type="match status" value="1"/>
</dbReference>
<feature type="signal peptide" evidence="5">
    <location>
        <begin position="1"/>
        <end position="21"/>
    </location>
</feature>